<keyword evidence="7" id="KW-0460">Magnesium</keyword>
<evidence type="ECO:0000256" key="6">
    <source>
        <dbReference type="ARBA" id="ARBA00022801"/>
    </source>
</evidence>
<dbReference type="FunFam" id="3.30.540.10:FF:000003">
    <property type="entry name" value="Inositol-1-monophosphatase"/>
    <property type="match status" value="1"/>
</dbReference>
<dbReference type="CDD" id="cd01639">
    <property type="entry name" value="IMPase"/>
    <property type="match status" value="1"/>
</dbReference>
<keyword evidence="5" id="KW-0479">Metal-binding</keyword>
<dbReference type="GO" id="GO:0006020">
    <property type="term" value="P:inositol metabolic process"/>
    <property type="evidence" value="ECO:0007669"/>
    <property type="project" value="TreeGrafter"/>
</dbReference>
<dbReference type="PROSITE" id="PS00630">
    <property type="entry name" value="IMP_2"/>
    <property type="match status" value="1"/>
</dbReference>
<evidence type="ECO:0000256" key="7">
    <source>
        <dbReference type="ARBA" id="ARBA00022842"/>
    </source>
</evidence>
<dbReference type="PANTHER" id="PTHR20854">
    <property type="entry name" value="INOSITOL MONOPHOSPHATASE"/>
    <property type="match status" value="1"/>
</dbReference>
<evidence type="ECO:0000256" key="5">
    <source>
        <dbReference type="ARBA" id="ARBA00022723"/>
    </source>
</evidence>
<dbReference type="PANTHER" id="PTHR20854:SF4">
    <property type="entry name" value="INOSITOL-1-MONOPHOSPHATASE-RELATED"/>
    <property type="match status" value="1"/>
</dbReference>
<dbReference type="PROSITE" id="PS00629">
    <property type="entry name" value="IMP_1"/>
    <property type="match status" value="1"/>
</dbReference>
<sequence>MQALLNTAIKAARKAGDIAQMNFDRIDESDIKTKGYNEFVTFVDEQAEKAITDVIQSRYPDHGIIAEESQPKESAGCDYVWIIDPIDGTTNYIHSFPVYAVSIALKVKGLLEVAVIYDPSRQELFTAMRGIGSQLDGRKIRVSKQSTLEGALLGTGFPYHQKNDWLNVYLEIFSEFSQKVAGIRRPGAAALDLAYVACGRLDGFWEFGLNPWDIAAGILLIQESGGLFSNLIPNQDMLESGNIITGNRRIFGQMKEIISKYDNKLMQLS</sequence>
<evidence type="ECO:0000256" key="3">
    <source>
        <dbReference type="ARBA" id="ARBA00009759"/>
    </source>
</evidence>
<name>A0A381S5S2_9ZZZZ</name>
<evidence type="ECO:0000313" key="8">
    <source>
        <dbReference type="EMBL" id="SUZ99400.1"/>
    </source>
</evidence>
<dbReference type="InterPro" id="IPR022337">
    <property type="entry name" value="Inositol_monophosphatase_SuhB"/>
</dbReference>
<dbReference type="PRINTS" id="PR00377">
    <property type="entry name" value="IMPHPHTASES"/>
</dbReference>
<keyword evidence="6" id="KW-0378">Hydrolase</keyword>
<dbReference type="GO" id="GO:0008934">
    <property type="term" value="F:inositol monophosphate 1-phosphatase activity"/>
    <property type="evidence" value="ECO:0007669"/>
    <property type="project" value="InterPro"/>
</dbReference>
<dbReference type="GO" id="GO:0007165">
    <property type="term" value="P:signal transduction"/>
    <property type="evidence" value="ECO:0007669"/>
    <property type="project" value="TreeGrafter"/>
</dbReference>
<dbReference type="Gene3D" id="3.40.190.80">
    <property type="match status" value="1"/>
</dbReference>
<dbReference type="InterPro" id="IPR020583">
    <property type="entry name" value="Inositol_monoP_metal-BS"/>
</dbReference>
<gene>
    <name evidence="8" type="ORF">METZ01_LOCUS52254</name>
</gene>
<comment type="catalytic activity">
    <reaction evidence="1">
        <text>a myo-inositol phosphate + H2O = myo-inositol + phosphate</text>
        <dbReference type="Rhea" id="RHEA:24056"/>
        <dbReference type="ChEBI" id="CHEBI:15377"/>
        <dbReference type="ChEBI" id="CHEBI:17268"/>
        <dbReference type="ChEBI" id="CHEBI:43474"/>
        <dbReference type="ChEBI" id="CHEBI:84139"/>
        <dbReference type="EC" id="3.1.3.25"/>
    </reaction>
</comment>
<evidence type="ECO:0000256" key="1">
    <source>
        <dbReference type="ARBA" id="ARBA00001033"/>
    </source>
</evidence>
<evidence type="ECO:0000256" key="2">
    <source>
        <dbReference type="ARBA" id="ARBA00001946"/>
    </source>
</evidence>
<dbReference type="PRINTS" id="PR01959">
    <property type="entry name" value="SBIMPHPHTASE"/>
</dbReference>
<dbReference type="GO" id="GO:0046872">
    <property type="term" value="F:metal ion binding"/>
    <property type="evidence" value="ECO:0007669"/>
    <property type="project" value="UniProtKB-KW"/>
</dbReference>
<dbReference type="EMBL" id="UINC01002699">
    <property type="protein sequence ID" value="SUZ99400.1"/>
    <property type="molecule type" value="Genomic_DNA"/>
</dbReference>
<proteinExistence type="inferred from homology"/>
<accession>A0A381S5S2</accession>
<reference evidence="8" key="1">
    <citation type="submission" date="2018-05" db="EMBL/GenBank/DDBJ databases">
        <authorList>
            <person name="Lanie J.A."/>
            <person name="Ng W.-L."/>
            <person name="Kazmierczak K.M."/>
            <person name="Andrzejewski T.M."/>
            <person name="Davidsen T.M."/>
            <person name="Wayne K.J."/>
            <person name="Tettelin H."/>
            <person name="Glass J.I."/>
            <person name="Rusch D."/>
            <person name="Podicherti R."/>
            <person name="Tsui H.-C.T."/>
            <person name="Winkler M.E."/>
        </authorList>
    </citation>
    <scope>NUCLEOTIDE SEQUENCE</scope>
</reference>
<comment type="similarity">
    <text evidence="3">Belongs to the inositol monophosphatase superfamily.</text>
</comment>
<dbReference type="EC" id="3.1.3.25" evidence="4"/>
<dbReference type="Pfam" id="PF00459">
    <property type="entry name" value="Inositol_P"/>
    <property type="match status" value="1"/>
</dbReference>
<dbReference type="GO" id="GO:0046854">
    <property type="term" value="P:phosphatidylinositol phosphate biosynthetic process"/>
    <property type="evidence" value="ECO:0007669"/>
    <property type="project" value="InterPro"/>
</dbReference>
<dbReference type="Gene3D" id="3.30.540.10">
    <property type="entry name" value="Fructose-1,6-Bisphosphatase, subunit A, domain 1"/>
    <property type="match status" value="1"/>
</dbReference>
<dbReference type="InterPro" id="IPR000760">
    <property type="entry name" value="Inositol_monophosphatase-like"/>
</dbReference>
<comment type="cofactor">
    <cofactor evidence="2">
        <name>Mg(2+)</name>
        <dbReference type="ChEBI" id="CHEBI:18420"/>
    </cofactor>
</comment>
<dbReference type="InterPro" id="IPR020550">
    <property type="entry name" value="Inositol_monophosphatase_CS"/>
</dbReference>
<protein>
    <recommendedName>
        <fullName evidence="4">inositol-phosphate phosphatase</fullName>
        <ecNumber evidence="4">3.1.3.25</ecNumber>
    </recommendedName>
</protein>
<dbReference type="SUPFAM" id="SSF56655">
    <property type="entry name" value="Carbohydrate phosphatase"/>
    <property type="match status" value="1"/>
</dbReference>
<dbReference type="AlphaFoldDB" id="A0A381S5S2"/>
<evidence type="ECO:0000256" key="4">
    <source>
        <dbReference type="ARBA" id="ARBA00013106"/>
    </source>
</evidence>
<dbReference type="InterPro" id="IPR033942">
    <property type="entry name" value="IMPase"/>
</dbReference>
<organism evidence="8">
    <name type="scientific">marine metagenome</name>
    <dbReference type="NCBI Taxonomy" id="408172"/>
    <lineage>
        <taxon>unclassified sequences</taxon>
        <taxon>metagenomes</taxon>
        <taxon>ecological metagenomes</taxon>
    </lineage>
</organism>